<accession>A0A6J8D0Z1</accession>
<dbReference type="Proteomes" id="UP000507470">
    <property type="component" value="Unassembled WGS sequence"/>
</dbReference>
<feature type="region of interest" description="Disordered" evidence="1">
    <location>
        <begin position="416"/>
        <end position="477"/>
    </location>
</feature>
<dbReference type="AlphaFoldDB" id="A0A6J8D0Z1"/>
<dbReference type="OrthoDB" id="6163163at2759"/>
<proteinExistence type="predicted"/>
<dbReference type="EMBL" id="CACVKT020006416">
    <property type="protein sequence ID" value="CAC5401451.1"/>
    <property type="molecule type" value="Genomic_DNA"/>
</dbReference>
<evidence type="ECO:0000313" key="5">
    <source>
        <dbReference type="Proteomes" id="UP000507470"/>
    </source>
</evidence>
<keyword evidence="2" id="KW-1133">Transmembrane helix</keyword>
<keyword evidence="3" id="KW-0732">Signal</keyword>
<sequence>MENLLVLMSTVFAFCYCSQESYITFHENTTTWIGAVKYCANNGAVLYSNEVDIRNRIGVNDEVWTGNYEAFTPWAITWGCYEIHFGDLSNNIFSVRHSDQPECQKLCAGTEFFAIKGDKCMCLQTAELHGLSSCNCSTCIKVLRHGIDDVKERNKLGCTHKSKECLCMAAACEDNTLILTPEECSRSYSIVCDNNENTTSNNWEEAIKFCYRFYSILRWYTNDTNICKLGKAQHWTSGRRSVHKYIVQYKVNGSMLNPLDCFKFKQNDNDGLEYADCDTMLPFFCKTGDNIYENDTLQNDDDKSNSTSGIIGGTVSSILIITLVAVAVIFLYKQREKSKEPHMKTIRSEDFPKIENAYTKENSSDGQYHEIDIPTVNYSLVKPLSNNQEPKMKTGEDTNVYTRIVSSAFEVKNEAKKTNNTISKPGYNDMNSNDRSNHDNKSKKKDTSPEVDKMNVSDYDLAKPISDTEEIDPYTGNTDYDHLNSVKKQEICDVKVYDHLQNATESDPTYDHTGVTVRKDTDNYEHFDVEM</sequence>
<evidence type="ECO:0000256" key="1">
    <source>
        <dbReference type="SAM" id="MobiDB-lite"/>
    </source>
</evidence>
<feature type="transmembrane region" description="Helical" evidence="2">
    <location>
        <begin position="310"/>
        <end position="332"/>
    </location>
</feature>
<keyword evidence="2" id="KW-0472">Membrane</keyword>
<evidence type="ECO:0008006" key="6">
    <source>
        <dbReference type="Google" id="ProtNLM"/>
    </source>
</evidence>
<feature type="chain" id="PRO_5026807194" description="C-type lectin domain-containing protein" evidence="3">
    <location>
        <begin position="18"/>
        <end position="531"/>
    </location>
</feature>
<name>A0A6J8D0Z1_MYTCO</name>
<gene>
    <name evidence="4" type="ORF">MCOR_35533</name>
</gene>
<organism evidence="4 5">
    <name type="scientific">Mytilus coruscus</name>
    <name type="common">Sea mussel</name>
    <dbReference type="NCBI Taxonomy" id="42192"/>
    <lineage>
        <taxon>Eukaryota</taxon>
        <taxon>Metazoa</taxon>
        <taxon>Spiralia</taxon>
        <taxon>Lophotrochozoa</taxon>
        <taxon>Mollusca</taxon>
        <taxon>Bivalvia</taxon>
        <taxon>Autobranchia</taxon>
        <taxon>Pteriomorphia</taxon>
        <taxon>Mytilida</taxon>
        <taxon>Mytiloidea</taxon>
        <taxon>Mytilidae</taxon>
        <taxon>Mytilinae</taxon>
        <taxon>Mytilus</taxon>
    </lineage>
</organism>
<feature type="compositionally biased region" description="Polar residues" evidence="1">
    <location>
        <begin position="418"/>
        <end position="434"/>
    </location>
</feature>
<evidence type="ECO:0000256" key="2">
    <source>
        <dbReference type="SAM" id="Phobius"/>
    </source>
</evidence>
<keyword evidence="5" id="KW-1185">Reference proteome</keyword>
<reference evidence="4 5" key="1">
    <citation type="submission" date="2020-06" db="EMBL/GenBank/DDBJ databases">
        <authorList>
            <person name="Li R."/>
            <person name="Bekaert M."/>
        </authorList>
    </citation>
    <scope>NUCLEOTIDE SEQUENCE [LARGE SCALE GENOMIC DNA]</scope>
    <source>
        <strain evidence="5">wild</strain>
    </source>
</reference>
<evidence type="ECO:0000313" key="4">
    <source>
        <dbReference type="EMBL" id="CAC5401451.1"/>
    </source>
</evidence>
<feature type="compositionally biased region" description="Basic and acidic residues" evidence="1">
    <location>
        <begin position="435"/>
        <end position="455"/>
    </location>
</feature>
<protein>
    <recommendedName>
        <fullName evidence="6">C-type lectin domain-containing protein</fullName>
    </recommendedName>
</protein>
<keyword evidence="2" id="KW-0812">Transmembrane</keyword>
<evidence type="ECO:0000256" key="3">
    <source>
        <dbReference type="SAM" id="SignalP"/>
    </source>
</evidence>
<feature type="signal peptide" evidence="3">
    <location>
        <begin position="1"/>
        <end position="17"/>
    </location>
</feature>